<organism evidence="1 2">
    <name type="scientific">Draconibacterium halophilum</name>
    <dbReference type="NCBI Taxonomy" id="2706887"/>
    <lineage>
        <taxon>Bacteria</taxon>
        <taxon>Pseudomonadati</taxon>
        <taxon>Bacteroidota</taxon>
        <taxon>Bacteroidia</taxon>
        <taxon>Marinilabiliales</taxon>
        <taxon>Prolixibacteraceae</taxon>
        <taxon>Draconibacterium</taxon>
    </lineage>
</organism>
<evidence type="ECO:0000313" key="2">
    <source>
        <dbReference type="Proteomes" id="UP000474630"/>
    </source>
</evidence>
<gene>
    <name evidence="1" type="ORF">G0Q07_13075</name>
</gene>
<proteinExistence type="predicted"/>
<dbReference type="AlphaFoldDB" id="A0A6C0RHL9"/>
<accession>A0A6C0RHL9</accession>
<reference evidence="1 2" key="1">
    <citation type="submission" date="2020-02" db="EMBL/GenBank/DDBJ databases">
        <title>Genome sequencing for Draconibacterium sp. strain M1.</title>
        <authorList>
            <person name="Park S.-J."/>
        </authorList>
    </citation>
    <scope>NUCLEOTIDE SEQUENCE [LARGE SCALE GENOMIC DNA]</scope>
    <source>
        <strain evidence="1 2">M1</strain>
    </source>
</reference>
<evidence type="ECO:0000313" key="1">
    <source>
        <dbReference type="EMBL" id="QIA08591.1"/>
    </source>
</evidence>
<name>A0A6C0RHL9_9BACT</name>
<dbReference type="KEGG" id="drc:G0Q07_13075"/>
<dbReference type="EMBL" id="CP048409">
    <property type="protein sequence ID" value="QIA08591.1"/>
    <property type="molecule type" value="Genomic_DNA"/>
</dbReference>
<protein>
    <submittedName>
        <fullName evidence="1">Uncharacterized protein</fullName>
    </submittedName>
</protein>
<keyword evidence="2" id="KW-1185">Reference proteome</keyword>
<dbReference type="Proteomes" id="UP000474630">
    <property type="component" value="Chromosome"/>
</dbReference>
<sequence>MMIRDFKFSSYSKEEYRVYKNYPVMKKKNNFHTEEHFVVPWELDHDMEKYSGKAKSWE</sequence>
<dbReference type="RefSeq" id="WP_163346655.1">
    <property type="nucleotide sequence ID" value="NZ_CP048409.1"/>
</dbReference>